<proteinExistence type="predicted"/>
<feature type="signal peptide" evidence="1">
    <location>
        <begin position="1"/>
        <end position="20"/>
    </location>
</feature>
<dbReference type="Proteomes" id="UP000030641">
    <property type="component" value="Unassembled WGS sequence"/>
</dbReference>
<sequence length="156" mass="17169">MHACSLFLAATFALVTTITALPHRKRLAENEPWHLTNLAVFTSSNGLRNGSISFNLVDNNVGLQVNTFCFRSVASSVEDGGSFYPCGNKDFNFRWDGTTLRLQRRYIDSNVGPCPLYCTVTAYGNGTPKLFVDYVGEDGNGARQDALDIFITEMVA</sequence>
<dbReference type="RefSeq" id="XP_013339528.1">
    <property type="nucleotide sequence ID" value="XM_013484074.1"/>
</dbReference>
<protein>
    <recommendedName>
        <fullName evidence="4">AA1-like domain-containing protein</fullName>
    </recommendedName>
</protein>
<reference evidence="2 3" key="1">
    <citation type="journal article" date="2014" name="BMC Genomics">
        <title>Genome sequencing of four Aureobasidium pullulans varieties: biotechnological potential, stress tolerance, and description of new species.</title>
        <authorList>
            <person name="Gostin Ar C."/>
            <person name="Ohm R.A."/>
            <person name="Kogej T."/>
            <person name="Sonjak S."/>
            <person name="Turk M."/>
            <person name="Zajc J."/>
            <person name="Zalar P."/>
            <person name="Grube M."/>
            <person name="Sun H."/>
            <person name="Han J."/>
            <person name="Sharma A."/>
            <person name="Chiniquy J."/>
            <person name="Ngan C.Y."/>
            <person name="Lipzen A."/>
            <person name="Barry K."/>
            <person name="Grigoriev I.V."/>
            <person name="Gunde-Cimerman N."/>
        </authorList>
    </citation>
    <scope>NUCLEOTIDE SEQUENCE [LARGE SCALE GENOMIC DNA]</scope>
    <source>
        <strain evidence="2 3">EXF-2481</strain>
    </source>
</reference>
<accession>A0A074Y569</accession>
<dbReference type="EMBL" id="KL584782">
    <property type="protein sequence ID" value="KEQ91084.1"/>
    <property type="molecule type" value="Genomic_DNA"/>
</dbReference>
<evidence type="ECO:0000313" key="3">
    <source>
        <dbReference type="Proteomes" id="UP000030641"/>
    </source>
</evidence>
<organism evidence="2 3">
    <name type="scientific">Aureobasidium subglaciale (strain EXF-2481)</name>
    <name type="common">Aureobasidium pullulans var. subglaciale</name>
    <dbReference type="NCBI Taxonomy" id="1043005"/>
    <lineage>
        <taxon>Eukaryota</taxon>
        <taxon>Fungi</taxon>
        <taxon>Dikarya</taxon>
        <taxon>Ascomycota</taxon>
        <taxon>Pezizomycotina</taxon>
        <taxon>Dothideomycetes</taxon>
        <taxon>Dothideomycetidae</taxon>
        <taxon>Dothideales</taxon>
        <taxon>Saccotheciaceae</taxon>
        <taxon>Aureobasidium</taxon>
    </lineage>
</organism>
<gene>
    <name evidence="2" type="ORF">AUEXF2481DRAFT_8881</name>
</gene>
<evidence type="ECO:0000313" key="2">
    <source>
        <dbReference type="EMBL" id="KEQ91084.1"/>
    </source>
</evidence>
<dbReference type="InParanoid" id="A0A074Y569"/>
<feature type="chain" id="PRO_5001702984" description="AA1-like domain-containing protein" evidence="1">
    <location>
        <begin position="21"/>
        <end position="156"/>
    </location>
</feature>
<dbReference type="GeneID" id="25372067"/>
<dbReference type="OMA" id="NDWQATA"/>
<evidence type="ECO:0008006" key="4">
    <source>
        <dbReference type="Google" id="ProtNLM"/>
    </source>
</evidence>
<evidence type="ECO:0000256" key="1">
    <source>
        <dbReference type="SAM" id="SignalP"/>
    </source>
</evidence>
<keyword evidence="3" id="KW-1185">Reference proteome</keyword>
<dbReference type="OrthoDB" id="3911545at2759"/>
<dbReference type="AlphaFoldDB" id="A0A074Y569"/>
<name>A0A074Y569_AURSE</name>
<dbReference type="HOGENOM" id="CLU_1677490_0_0_1"/>
<keyword evidence="1" id="KW-0732">Signal</keyword>